<reference evidence="1" key="1">
    <citation type="journal article" date="2015" name="Nature">
        <title>Complex archaea that bridge the gap between prokaryotes and eukaryotes.</title>
        <authorList>
            <person name="Spang A."/>
            <person name="Saw J.H."/>
            <person name="Jorgensen S.L."/>
            <person name="Zaremba-Niedzwiedzka K."/>
            <person name="Martijn J."/>
            <person name="Lind A.E."/>
            <person name="van Eijk R."/>
            <person name="Schleper C."/>
            <person name="Guy L."/>
            <person name="Ettema T.J."/>
        </authorList>
    </citation>
    <scope>NUCLEOTIDE SEQUENCE</scope>
</reference>
<evidence type="ECO:0008006" key="2">
    <source>
        <dbReference type="Google" id="ProtNLM"/>
    </source>
</evidence>
<sequence length="139" mass="15859">MNVSFAWTTPALLAGRKSVTRRDWTTRFASQFHVSDLVSAYDKLTRNHGRHVATVPVLRAPYQEALGEVPDSDYEAEGFLFFEEHPELLPTSAPWPKMNWDVFNRWRYSEPYKVLWVLRFAPVGSAAALRLSQGVSTTS</sequence>
<name>A0A0F9B1I6_9ZZZZ</name>
<accession>A0A0F9B1I6</accession>
<proteinExistence type="predicted"/>
<comment type="caution">
    <text evidence="1">The sequence shown here is derived from an EMBL/GenBank/DDBJ whole genome shotgun (WGS) entry which is preliminary data.</text>
</comment>
<gene>
    <name evidence="1" type="ORF">LCGC14_2584010</name>
</gene>
<organism evidence="1">
    <name type="scientific">marine sediment metagenome</name>
    <dbReference type="NCBI Taxonomy" id="412755"/>
    <lineage>
        <taxon>unclassified sequences</taxon>
        <taxon>metagenomes</taxon>
        <taxon>ecological metagenomes</taxon>
    </lineage>
</organism>
<evidence type="ECO:0000313" key="1">
    <source>
        <dbReference type="EMBL" id="KKL07637.1"/>
    </source>
</evidence>
<dbReference type="EMBL" id="LAZR01043205">
    <property type="protein sequence ID" value="KKL07637.1"/>
    <property type="molecule type" value="Genomic_DNA"/>
</dbReference>
<protein>
    <recommendedName>
        <fullName evidence="2">ASCH domain-containing protein</fullName>
    </recommendedName>
</protein>
<dbReference type="AlphaFoldDB" id="A0A0F9B1I6"/>